<dbReference type="SUPFAM" id="SSF52540">
    <property type="entry name" value="P-loop containing nucleoside triphosphate hydrolases"/>
    <property type="match status" value="2"/>
</dbReference>
<evidence type="ECO:0000259" key="5">
    <source>
        <dbReference type="SMART" id="SM00382"/>
    </source>
</evidence>
<dbReference type="EMBL" id="JAADYS010001031">
    <property type="protein sequence ID" value="KAF4465449.1"/>
    <property type="molecule type" value="Genomic_DNA"/>
</dbReference>
<evidence type="ECO:0000256" key="1">
    <source>
        <dbReference type="ARBA" id="ARBA00010378"/>
    </source>
</evidence>
<dbReference type="InterPro" id="IPR000641">
    <property type="entry name" value="CbxX/CfxQ"/>
</dbReference>
<dbReference type="GO" id="GO:0016887">
    <property type="term" value="F:ATP hydrolysis activity"/>
    <property type="evidence" value="ECO:0007669"/>
    <property type="project" value="InterPro"/>
</dbReference>
<dbReference type="GO" id="GO:0005524">
    <property type="term" value="F:ATP binding"/>
    <property type="evidence" value="ECO:0007669"/>
    <property type="project" value="UniProtKB-KW"/>
</dbReference>
<dbReference type="Gene3D" id="1.10.8.60">
    <property type="match status" value="2"/>
</dbReference>
<feature type="region of interest" description="Disordered" evidence="4">
    <location>
        <begin position="118"/>
        <end position="161"/>
    </location>
</feature>
<comment type="similarity">
    <text evidence="1">Belongs to the CbxX/CfxQ family.</text>
</comment>
<comment type="caution">
    <text evidence="6">The sequence shown here is derived from an EMBL/GenBank/DDBJ whole genome shotgun (WGS) entry which is preliminary data.</text>
</comment>
<dbReference type="Proteomes" id="UP000554235">
    <property type="component" value="Unassembled WGS sequence"/>
</dbReference>
<evidence type="ECO:0000256" key="3">
    <source>
        <dbReference type="ARBA" id="ARBA00022840"/>
    </source>
</evidence>
<dbReference type="CDD" id="cd00009">
    <property type="entry name" value="AAA"/>
    <property type="match status" value="2"/>
</dbReference>
<keyword evidence="7" id="KW-1185">Reference proteome</keyword>
<dbReference type="PANTHER" id="PTHR43392">
    <property type="entry name" value="AAA-TYPE ATPASE FAMILY PROTEIN / ANKYRIN REPEAT FAMILY PROTEIN"/>
    <property type="match status" value="1"/>
</dbReference>
<feature type="compositionally biased region" description="Polar residues" evidence="4">
    <location>
        <begin position="198"/>
        <end position="216"/>
    </location>
</feature>
<gene>
    <name evidence="6" type="ORF">FALBO_7701</name>
</gene>
<accession>A0A8H4P7M6</accession>
<protein>
    <submittedName>
        <fullName evidence="6">Stage V sporulation K</fullName>
    </submittedName>
</protein>
<feature type="compositionally biased region" description="Basic and acidic residues" evidence="4">
    <location>
        <begin position="217"/>
        <end position="238"/>
    </location>
</feature>
<dbReference type="Gene3D" id="3.40.50.300">
    <property type="entry name" value="P-loop containing nucleotide triphosphate hydrolases"/>
    <property type="match status" value="2"/>
</dbReference>
<keyword evidence="3" id="KW-0067">ATP-binding</keyword>
<dbReference type="InterPro" id="IPR050773">
    <property type="entry name" value="CbxX/CfxQ_RuBisCO_ESX"/>
</dbReference>
<evidence type="ECO:0000313" key="6">
    <source>
        <dbReference type="EMBL" id="KAF4465449.1"/>
    </source>
</evidence>
<dbReference type="FunFam" id="3.40.50.300:FF:000216">
    <property type="entry name" value="Type VII secretion ATPase EccA"/>
    <property type="match status" value="1"/>
</dbReference>
<evidence type="ECO:0000313" key="7">
    <source>
        <dbReference type="Proteomes" id="UP000554235"/>
    </source>
</evidence>
<dbReference type="InterPro" id="IPR003593">
    <property type="entry name" value="AAA+_ATPase"/>
</dbReference>
<evidence type="ECO:0000256" key="4">
    <source>
        <dbReference type="SAM" id="MobiDB-lite"/>
    </source>
</evidence>
<dbReference type="PRINTS" id="PR00819">
    <property type="entry name" value="CBXCFQXSUPER"/>
</dbReference>
<reference evidence="6 7" key="1">
    <citation type="submission" date="2020-01" db="EMBL/GenBank/DDBJ databases">
        <title>Identification and distribution of gene clusters putatively required for synthesis of sphingolipid metabolism inhibitors in phylogenetically diverse species of the filamentous fungus Fusarium.</title>
        <authorList>
            <person name="Kim H.-S."/>
            <person name="Busman M."/>
            <person name="Brown D.W."/>
            <person name="Divon H."/>
            <person name="Uhlig S."/>
            <person name="Proctor R.H."/>
        </authorList>
    </citation>
    <scope>NUCLEOTIDE SEQUENCE [LARGE SCALE GENOMIC DNA]</scope>
    <source>
        <strain evidence="6 7">NRRL 20459</strain>
    </source>
</reference>
<dbReference type="SMART" id="SM00382">
    <property type="entry name" value="AAA"/>
    <property type="match status" value="2"/>
</dbReference>
<name>A0A8H4P7M6_9HYPO</name>
<feature type="domain" description="AAA+ ATPase" evidence="5">
    <location>
        <begin position="833"/>
        <end position="975"/>
    </location>
</feature>
<proteinExistence type="inferred from homology"/>
<dbReference type="InterPro" id="IPR003959">
    <property type="entry name" value="ATPase_AAA_core"/>
</dbReference>
<feature type="region of interest" description="Disordered" evidence="4">
    <location>
        <begin position="1"/>
        <end position="106"/>
    </location>
</feature>
<dbReference type="Pfam" id="PF00004">
    <property type="entry name" value="AAA"/>
    <property type="match status" value="2"/>
</dbReference>
<evidence type="ECO:0000256" key="2">
    <source>
        <dbReference type="ARBA" id="ARBA00022741"/>
    </source>
</evidence>
<feature type="region of interest" description="Disordered" evidence="4">
    <location>
        <begin position="735"/>
        <end position="776"/>
    </location>
</feature>
<keyword evidence="2" id="KW-0547">Nucleotide-binding</keyword>
<dbReference type="Pfam" id="PF17866">
    <property type="entry name" value="AAA_lid_6"/>
    <property type="match status" value="1"/>
</dbReference>
<dbReference type="OrthoDB" id="2423195at2759"/>
<feature type="region of interest" description="Disordered" evidence="4">
    <location>
        <begin position="184"/>
        <end position="242"/>
    </location>
</feature>
<dbReference type="InterPro" id="IPR027417">
    <property type="entry name" value="P-loop_NTPase"/>
</dbReference>
<feature type="compositionally biased region" description="Basic and acidic residues" evidence="4">
    <location>
        <begin position="29"/>
        <end position="42"/>
    </location>
</feature>
<sequence length="1079" mass="119769">MAADTETASTTTGAQQDAEGKTTCSNLEIDSKAASESGEKVQHFAGLETPGLDGLETPEIGKANQDDNLSTPRDDSRNRLTPFQDDTLENSPRVTNKEDALPSRPNVIAELCRFYDEQRRTSLNGPKSIAPSESPGRNERPQDQPETLSEQEHEPVPRKEAYESFELSLKKLIIDVIENHIDKKSGESLGNESDDGSDGTSKTKSGATSESGSDGTSRSESDHGSESESGDEIKHDFEVPENIDDSSAARLQWLRQKEEDGVRNQALDQVMCLIGVENVKVLFLSMKAAIDAAKRRREDHMTTIQLLNVQGKGGTASANAGIGNPTWHQITFNVVGKADSRPGKRTIRWLFDKFKISQGIPRAPLLRGPLLQGSPCRPRTVTLNDYSDDELHEFLKRTIKKRGMDVEGAIDGFYTRTLARRIGRGRGSGSFQNMRSVNEAFEAACDRQADRLDQERVLWLKGGQEGDPPNDYFLTKEDLFGSPPTDIRQTSTSYQKVLAMTGLENVKQAVEELTDLPRQNYDLEMKGKEPIPVNLNRVFLGPPGSGKSTVAQLFGQIIVDLGLVSKQGVVFSNPIDFNSTIVGGEQGKTMEMLDKTAGGVLIIDNAHGLCPMEDTRRSISLQDQKTFAVWDTIVAKTSGDLGQDRCIILVGYAEQMRDMFHKCNPGLRSRFPLEHAFKLDNYPVPELMKILDARLQKDGVEATEQAKEVASQVLTRARDRPGFGNGREVHNLVNRARASQRRRASESPSVLPPKDFEGEGGLPVSGDTGSNEHTMLEPQDFDPYWDRPSVSAQHIKDLFKTFVGFDRVIQQFRGYQETVAGMRLHDKDPRPHIPFNFIFKGPPGTGKTSTARKVGKIFYDMGFLSSDDVIECAASDLIGQYHGHTAPLVRSYLDKALGKVLFIDEAYRLAAKYSSSASFEQEAVAELVDALTKPKYVHKMVIILAGYSQDMDRLLMSNRGLRGRFATEVVFPKLTPDQCIQYLEQLVGKMDVKIEDRRETSSDKKDKVYRLFQSLSDTRGWSNGRDVETLARIVIGDVFQKEGRKGNRSAHLQVSTDELIDSLRAMLRSRLAGELLSRG</sequence>
<feature type="compositionally biased region" description="Basic and acidic residues" evidence="4">
    <location>
        <begin position="150"/>
        <end position="161"/>
    </location>
</feature>
<dbReference type="AlphaFoldDB" id="A0A8H4P7M6"/>
<organism evidence="6 7">
    <name type="scientific">Fusarium albosuccineum</name>
    <dbReference type="NCBI Taxonomy" id="1237068"/>
    <lineage>
        <taxon>Eukaryota</taxon>
        <taxon>Fungi</taxon>
        <taxon>Dikarya</taxon>
        <taxon>Ascomycota</taxon>
        <taxon>Pezizomycotina</taxon>
        <taxon>Sordariomycetes</taxon>
        <taxon>Hypocreomycetidae</taxon>
        <taxon>Hypocreales</taxon>
        <taxon>Nectriaceae</taxon>
        <taxon>Fusarium</taxon>
        <taxon>Fusarium decemcellulare species complex</taxon>
    </lineage>
</organism>
<dbReference type="InterPro" id="IPR041627">
    <property type="entry name" value="AAA_lid_6"/>
</dbReference>
<feature type="compositionally biased region" description="Polar residues" evidence="4">
    <location>
        <begin position="1"/>
        <end position="15"/>
    </location>
</feature>
<dbReference type="PANTHER" id="PTHR43392:SF2">
    <property type="entry name" value="AAA-TYPE ATPASE FAMILY PROTEIN _ ANKYRIN REPEAT FAMILY PROTEIN"/>
    <property type="match status" value="1"/>
</dbReference>
<feature type="domain" description="AAA+ ATPase" evidence="5">
    <location>
        <begin position="533"/>
        <end position="681"/>
    </location>
</feature>